<dbReference type="EMBL" id="QUNO01000010">
    <property type="protein sequence ID" value="REH42704.1"/>
    <property type="molecule type" value="Genomic_DNA"/>
</dbReference>
<accession>A0A3E0HD28</accession>
<dbReference type="OrthoDB" id="3699037at2"/>
<dbReference type="AlphaFoldDB" id="A0A3E0HD28"/>
<keyword evidence="2" id="KW-1185">Reference proteome</keyword>
<sequence>MADVIKQAEQQREAVLEEAAAASEQHRAWRDERNRLIIQASALNISHRRIASYVGLSDVWVGKIVKGESDGEDVPGSV</sequence>
<name>A0A3E0HD28_9PSEU</name>
<organism evidence="1 2">
    <name type="scientific">Kutzneria buriramensis</name>
    <dbReference type="NCBI Taxonomy" id="1045776"/>
    <lineage>
        <taxon>Bacteria</taxon>
        <taxon>Bacillati</taxon>
        <taxon>Actinomycetota</taxon>
        <taxon>Actinomycetes</taxon>
        <taxon>Pseudonocardiales</taxon>
        <taxon>Pseudonocardiaceae</taxon>
        <taxon>Kutzneria</taxon>
    </lineage>
</organism>
<dbReference type="RefSeq" id="WP_116177513.1">
    <property type="nucleotide sequence ID" value="NZ_CP144375.1"/>
</dbReference>
<reference evidence="1 2" key="1">
    <citation type="submission" date="2018-08" db="EMBL/GenBank/DDBJ databases">
        <title>Genomic Encyclopedia of Archaeal and Bacterial Type Strains, Phase II (KMG-II): from individual species to whole genera.</title>
        <authorList>
            <person name="Goeker M."/>
        </authorList>
    </citation>
    <scope>NUCLEOTIDE SEQUENCE [LARGE SCALE GENOMIC DNA]</scope>
    <source>
        <strain evidence="1 2">DSM 45791</strain>
    </source>
</reference>
<proteinExistence type="predicted"/>
<evidence type="ECO:0000313" key="1">
    <source>
        <dbReference type="EMBL" id="REH42704.1"/>
    </source>
</evidence>
<gene>
    <name evidence="1" type="ORF">BCF44_110201</name>
</gene>
<evidence type="ECO:0000313" key="2">
    <source>
        <dbReference type="Proteomes" id="UP000256269"/>
    </source>
</evidence>
<evidence type="ECO:0008006" key="3">
    <source>
        <dbReference type="Google" id="ProtNLM"/>
    </source>
</evidence>
<dbReference type="Proteomes" id="UP000256269">
    <property type="component" value="Unassembled WGS sequence"/>
</dbReference>
<comment type="caution">
    <text evidence="1">The sequence shown here is derived from an EMBL/GenBank/DDBJ whole genome shotgun (WGS) entry which is preliminary data.</text>
</comment>
<protein>
    <recommendedName>
        <fullName evidence="3">Homeodomain-like domain-containing protein</fullName>
    </recommendedName>
</protein>